<protein>
    <submittedName>
        <fullName evidence="3">DUF2063 domain-containing protein</fullName>
    </submittedName>
</protein>
<sequence length="252" mass="29226">MSDALPGFLHTQKQFADYVRDPDASQAPENLEKRRLKIYCDLVYNNIESFLSSGFPVLRSIYEDQDWHELVRDFIRSHESHSPYFLEISQEFLAYLQYEREGREGDPGFLLELAHYEWVELALDVSEEVVPVSGEKRLTQDLLQQQPLVSPLVWALSYQYPVHKIGRAFQPQQPSAEAVFILVYRNREDQVRFMETNALTVQLLNLLQGDEGLTGEQALQRLAIESGYPDPQHFVQLGHEILKKLQNSDVLF</sequence>
<dbReference type="Pfam" id="PF09836">
    <property type="entry name" value="DUF2063"/>
    <property type="match status" value="1"/>
</dbReference>
<dbReference type="EMBL" id="JAAONZ010000002">
    <property type="protein sequence ID" value="NHO64726.1"/>
    <property type="molecule type" value="Genomic_DNA"/>
</dbReference>
<dbReference type="Gene3D" id="1.10.150.690">
    <property type="entry name" value="DUF2063"/>
    <property type="match status" value="1"/>
</dbReference>
<evidence type="ECO:0000313" key="4">
    <source>
        <dbReference type="Proteomes" id="UP000787472"/>
    </source>
</evidence>
<feature type="domain" description="Putative DNA-binding" evidence="1">
    <location>
        <begin position="11"/>
        <end position="96"/>
    </location>
</feature>
<dbReference type="InterPro" id="IPR018640">
    <property type="entry name" value="DUF2063"/>
</dbReference>
<gene>
    <name evidence="3" type="ORF">G8770_04095</name>
</gene>
<dbReference type="InterPro" id="IPR054098">
    <property type="entry name" value="NGO1945-like_C"/>
</dbReference>
<organism evidence="3 4">
    <name type="scientific">Pseudomaricurvus hydrocarbonicus</name>
    <dbReference type="NCBI Taxonomy" id="1470433"/>
    <lineage>
        <taxon>Bacteria</taxon>
        <taxon>Pseudomonadati</taxon>
        <taxon>Pseudomonadota</taxon>
        <taxon>Gammaproteobacteria</taxon>
        <taxon>Cellvibrionales</taxon>
        <taxon>Cellvibrionaceae</taxon>
        <taxon>Pseudomaricurvus</taxon>
    </lineage>
</organism>
<dbReference type="Pfam" id="PF22106">
    <property type="entry name" value="NGO1945_C"/>
    <property type="match status" value="1"/>
</dbReference>
<comment type="caution">
    <text evidence="3">The sequence shown here is derived from an EMBL/GenBank/DDBJ whole genome shotgun (WGS) entry which is preliminary data.</text>
</comment>
<feature type="domain" description="NGO1945-like C-terminal" evidence="2">
    <location>
        <begin position="150"/>
        <end position="245"/>
    </location>
</feature>
<dbReference type="Gene3D" id="3.90.930.50">
    <property type="match status" value="1"/>
</dbReference>
<dbReference type="RefSeq" id="WP_167182037.1">
    <property type="nucleotide sequence ID" value="NZ_JAAONZ010000002.1"/>
</dbReference>
<keyword evidence="4" id="KW-1185">Reference proteome</keyword>
<name>A0A9E5JSQ1_9GAMM</name>
<evidence type="ECO:0000313" key="3">
    <source>
        <dbReference type="EMBL" id="NHO64726.1"/>
    </source>
</evidence>
<evidence type="ECO:0000259" key="2">
    <source>
        <dbReference type="Pfam" id="PF22106"/>
    </source>
</evidence>
<dbReference type="Proteomes" id="UP000787472">
    <property type="component" value="Unassembled WGS sequence"/>
</dbReference>
<accession>A0A9E5JSQ1</accession>
<dbReference type="InterPro" id="IPR044922">
    <property type="entry name" value="DUF2063_N_sf"/>
</dbReference>
<dbReference type="AlphaFoldDB" id="A0A9E5JSQ1"/>
<evidence type="ECO:0000259" key="1">
    <source>
        <dbReference type="Pfam" id="PF09836"/>
    </source>
</evidence>
<proteinExistence type="predicted"/>
<reference evidence="3" key="1">
    <citation type="submission" date="2020-03" db="EMBL/GenBank/DDBJ databases">
        <authorList>
            <person name="Guo F."/>
        </authorList>
    </citation>
    <scope>NUCLEOTIDE SEQUENCE</scope>
    <source>
        <strain evidence="3">JCM 30134</strain>
    </source>
</reference>